<proteinExistence type="predicted"/>
<dbReference type="RefSeq" id="WP_379780980.1">
    <property type="nucleotide sequence ID" value="NZ_JBHSMU010000005.1"/>
</dbReference>
<gene>
    <name evidence="1" type="ORF">ACFPN5_05585</name>
</gene>
<name>A0ABW0L3A6_9BURK</name>
<evidence type="ECO:0000313" key="1">
    <source>
        <dbReference type="EMBL" id="MFC5459276.1"/>
    </source>
</evidence>
<dbReference type="Proteomes" id="UP001596050">
    <property type="component" value="Unassembled WGS sequence"/>
</dbReference>
<evidence type="ECO:0000313" key="2">
    <source>
        <dbReference type="Proteomes" id="UP001596050"/>
    </source>
</evidence>
<sequence>MDRAKNLQAKALTLRSLLEQYAPHDADVKEAYGWVSSLLDAVDSGSAVLPTKFPFGWIFFRGENNLLAYPDLCGAAADFADALEGDSS</sequence>
<comment type="caution">
    <text evidence="1">The sequence shown here is derived from an EMBL/GenBank/DDBJ whole genome shotgun (WGS) entry which is preliminary data.</text>
</comment>
<keyword evidence="2" id="KW-1185">Reference proteome</keyword>
<reference evidence="2" key="1">
    <citation type="journal article" date="2019" name="Int. J. Syst. Evol. Microbiol.">
        <title>The Global Catalogue of Microorganisms (GCM) 10K type strain sequencing project: providing services to taxonomists for standard genome sequencing and annotation.</title>
        <authorList>
            <consortium name="The Broad Institute Genomics Platform"/>
            <consortium name="The Broad Institute Genome Sequencing Center for Infectious Disease"/>
            <person name="Wu L."/>
            <person name="Ma J."/>
        </authorList>
    </citation>
    <scope>NUCLEOTIDE SEQUENCE [LARGE SCALE GENOMIC DNA]</scope>
    <source>
        <strain evidence="2">KACC 12649</strain>
    </source>
</reference>
<accession>A0ABW0L3A6</accession>
<organism evidence="1 2">
    <name type="scientific">Massilia niabensis</name>
    <dbReference type="NCBI Taxonomy" id="544910"/>
    <lineage>
        <taxon>Bacteria</taxon>
        <taxon>Pseudomonadati</taxon>
        <taxon>Pseudomonadota</taxon>
        <taxon>Betaproteobacteria</taxon>
        <taxon>Burkholderiales</taxon>
        <taxon>Oxalobacteraceae</taxon>
        <taxon>Telluria group</taxon>
        <taxon>Massilia</taxon>
    </lineage>
</organism>
<dbReference type="EMBL" id="JBHSMU010000005">
    <property type="protein sequence ID" value="MFC5459276.1"/>
    <property type="molecule type" value="Genomic_DNA"/>
</dbReference>
<protein>
    <submittedName>
        <fullName evidence="1">Uncharacterized protein</fullName>
    </submittedName>
</protein>